<reference evidence="4" key="1">
    <citation type="submission" date="2024-07" db="EMBL/GenBank/DDBJ databases">
        <authorList>
            <person name="Biller S.J."/>
        </authorList>
    </citation>
    <scope>NUCLEOTIDE SEQUENCE</scope>
    <source>
        <strain evidence="4">WC2420</strain>
    </source>
</reference>
<dbReference type="InterPro" id="IPR000182">
    <property type="entry name" value="GNAT_dom"/>
</dbReference>
<dbReference type="Pfam" id="PF00583">
    <property type="entry name" value="Acetyltransf_1"/>
    <property type="match status" value="1"/>
</dbReference>
<evidence type="ECO:0000259" key="3">
    <source>
        <dbReference type="PROSITE" id="PS51186"/>
    </source>
</evidence>
<evidence type="ECO:0000256" key="2">
    <source>
        <dbReference type="ARBA" id="ARBA00023315"/>
    </source>
</evidence>
<dbReference type="GO" id="GO:0016747">
    <property type="term" value="F:acyltransferase activity, transferring groups other than amino-acyl groups"/>
    <property type="evidence" value="ECO:0007669"/>
    <property type="project" value="InterPro"/>
</dbReference>
<sequence length="156" mass="17422">MLIIKPTVLNNAHFIELVRQLDAYQSAMYPAESDYSMPLEEMLANEHYAFIAEVNGVAAGCACLYICDDGLAEIKRVYVNPQFRGLGIADRLMAAVEAQALQLQLPSLYLETGVDHLAAIGLYKKRGFVITDCFGEYTYDPLSVYMVKPLAYQQRA</sequence>
<dbReference type="InterPro" id="IPR050832">
    <property type="entry name" value="Bact_Acetyltransf"/>
</dbReference>
<dbReference type="PROSITE" id="PS51186">
    <property type="entry name" value="GNAT"/>
    <property type="match status" value="1"/>
</dbReference>
<dbReference type="PANTHER" id="PTHR43877">
    <property type="entry name" value="AMINOALKYLPHOSPHONATE N-ACETYLTRANSFERASE-RELATED-RELATED"/>
    <property type="match status" value="1"/>
</dbReference>
<dbReference type="EMBL" id="CP165628">
    <property type="protein sequence ID" value="XDU71820.1"/>
    <property type="molecule type" value="Genomic_DNA"/>
</dbReference>
<keyword evidence="2 4" id="KW-0012">Acyltransferase</keyword>
<name>A0AB39VN67_9GAMM</name>
<evidence type="ECO:0000313" key="4">
    <source>
        <dbReference type="EMBL" id="XDU71820.1"/>
    </source>
</evidence>
<evidence type="ECO:0000256" key="1">
    <source>
        <dbReference type="ARBA" id="ARBA00022679"/>
    </source>
</evidence>
<proteinExistence type="predicted"/>
<gene>
    <name evidence="4" type="ORF">AB3G37_20210</name>
</gene>
<dbReference type="RefSeq" id="WP_009636972.1">
    <property type="nucleotide sequence ID" value="NZ_CP165628.1"/>
</dbReference>
<accession>A0AB39VN67</accession>
<protein>
    <submittedName>
        <fullName evidence="4">GNAT family N-acetyltransferase</fullName>
        <ecNumber evidence="4">2.3.-.-</ecNumber>
    </submittedName>
</protein>
<dbReference type="PANTHER" id="PTHR43877:SF2">
    <property type="entry name" value="AMINOALKYLPHOSPHONATE N-ACETYLTRANSFERASE-RELATED"/>
    <property type="match status" value="1"/>
</dbReference>
<dbReference type="CDD" id="cd04301">
    <property type="entry name" value="NAT_SF"/>
    <property type="match status" value="1"/>
</dbReference>
<organism evidence="4">
    <name type="scientific">Rouxiella sp. WC2420</name>
    <dbReference type="NCBI Taxonomy" id="3234145"/>
    <lineage>
        <taxon>Bacteria</taxon>
        <taxon>Pseudomonadati</taxon>
        <taxon>Pseudomonadota</taxon>
        <taxon>Gammaproteobacteria</taxon>
        <taxon>Enterobacterales</taxon>
        <taxon>Yersiniaceae</taxon>
        <taxon>Rouxiella</taxon>
    </lineage>
</organism>
<dbReference type="EC" id="2.3.-.-" evidence="4"/>
<dbReference type="Gene3D" id="3.40.630.30">
    <property type="match status" value="1"/>
</dbReference>
<dbReference type="SUPFAM" id="SSF55729">
    <property type="entry name" value="Acyl-CoA N-acyltransferases (Nat)"/>
    <property type="match status" value="1"/>
</dbReference>
<feature type="domain" description="N-acetyltransferase" evidence="3">
    <location>
        <begin position="1"/>
        <end position="151"/>
    </location>
</feature>
<dbReference type="InterPro" id="IPR016181">
    <property type="entry name" value="Acyl_CoA_acyltransferase"/>
</dbReference>
<keyword evidence="1 4" id="KW-0808">Transferase</keyword>
<dbReference type="AlphaFoldDB" id="A0AB39VN67"/>